<protein>
    <submittedName>
        <fullName evidence="2">SbcC-like subunit of palindrome specific endonuclease</fullName>
    </submittedName>
</protein>
<dbReference type="PANTHER" id="PTHR32114:SF2">
    <property type="entry name" value="ABC TRANSPORTER ABCH.3"/>
    <property type="match status" value="1"/>
</dbReference>
<name>A0A9N6ZG96_9VIRU</name>
<dbReference type="SUPFAM" id="SSF75712">
    <property type="entry name" value="Rad50 coiled-coil Zn hook"/>
    <property type="match status" value="1"/>
</dbReference>
<proteinExistence type="predicted"/>
<reference evidence="2" key="1">
    <citation type="submission" date="2022-10" db="EMBL/GenBank/DDBJ databases">
        <authorList>
            <person name="Meaden S."/>
        </authorList>
    </citation>
    <scope>NUCLEOTIDE SEQUENCE</scope>
</reference>
<gene>
    <name evidence="2" type="ORF">ORM20_00095</name>
</gene>
<dbReference type="SUPFAM" id="SSF52540">
    <property type="entry name" value="P-loop containing nucleoside triphosphate hydrolases"/>
    <property type="match status" value="1"/>
</dbReference>
<accession>A0A9N6ZG96</accession>
<keyword evidence="1" id="KW-0175">Coiled coil</keyword>
<keyword evidence="2" id="KW-0540">Nuclease</keyword>
<sequence>MRFEFIKVVIKNFLSFGNTPTELILNEDAITSVSAANGLGKTALAIDSIFFGLFGKTYRDLTKDQIVNSINMKDCLVDLHLTQGGKSIEIKRGISPDIFNVFIDGQSMWDDLRVIDRQKALEKYLGIDRRTVENQILISEKSEPFMAMDGPTRKAFVEKMLNIEIFDDIHRLVKEEVKRLKPKVSEMEIKVRSKKEMLDRLIAVRSEQSDGYDPKEAETLKERIEKGSEVTKVLRTKAEEARDAYNLVKGEFDVLEREYSKCEGKLESLRRALDKANEPNATCSVCGQTLPDGDNGHLVEELEAAERELKSFAIETAREKMETLRADASGCIEKYKIADERLTGLKDELASLEKKKPSETIDDQILEVTGEYDEIMSEKEKLDEEYADALELDKVLKSGVAKAPLISEYIPFFNLKVNEHLEALGLPILLELDPSFKENIRSRFRQNFTYSSFSTGQQARINFAILLTWREISEKISSVSSNLLIIDEFGSKLDEAGIVAIPKLLSALTETNTICITPKTPIGEYDRKLKIKTVSNFSIVEEEKA</sequence>
<keyword evidence="2" id="KW-0255">Endonuclease</keyword>
<evidence type="ECO:0000256" key="1">
    <source>
        <dbReference type="SAM" id="Coils"/>
    </source>
</evidence>
<dbReference type="InterPro" id="IPR027417">
    <property type="entry name" value="P-loop_NTPase"/>
</dbReference>
<keyword evidence="2" id="KW-0378">Hydrolase</keyword>
<organism evidence="2">
    <name type="scientific">Ochrobactrum phage ORM_20</name>
    <dbReference type="NCBI Taxonomy" id="2985243"/>
    <lineage>
        <taxon>Viruses</taxon>
    </lineage>
</organism>
<dbReference type="EMBL" id="OX359470">
    <property type="protein sequence ID" value="CAI3971144.1"/>
    <property type="molecule type" value="Genomic_DNA"/>
</dbReference>
<dbReference type="GO" id="GO:0004519">
    <property type="term" value="F:endonuclease activity"/>
    <property type="evidence" value="ECO:0007669"/>
    <property type="project" value="UniProtKB-KW"/>
</dbReference>
<dbReference type="PANTHER" id="PTHR32114">
    <property type="entry name" value="ABC TRANSPORTER ABCH.3"/>
    <property type="match status" value="1"/>
</dbReference>
<dbReference type="Gene3D" id="3.40.50.300">
    <property type="entry name" value="P-loop containing nucleotide triphosphate hydrolases"/>
    <property type="match status" value="2"/>
</dbReference>
<evidence type="ECO:0000313" key="2">
    <source>
        <dbReference type="EMBL" id="CAI3971144.1"/>
    </source>
</evidence>
<feature type="coiled-coil region" evidence="1">
    <location>
        <begin position="238"/>
        <end position="392"/>
    </location>
</feature>